<dbReference type="AlphaFoldDB" id="A0A127EIB0"/>
<accession>A0A127EIB0</accession>
<dbReference type="Proteomes" id="UP000070260">
    <property type="component" value="Chromosome"/>
</dbReference>
<proteinExistence type="predicted"/>
<dbReference type="SUPFAM" id="SSF51735">
    <property type="entry name" value="NAD(P)-binding Rossmann-fold domains"/>
    <property type="match status" value="1"/>
</dbReference>
<dbReference type="InterPro" id="IPR036291">
    <property type="entry name" value="NAD(P)-bd_dom_sf"/>
</dbReference>
<keyword evidence="1" id="KW-0175">Coiled coil</keyword>
<protein>
    <submittedName>
        <fullName evidence="2">Sugar epimerase</fullName>
    </submittedName>
</protein>
<reference evidence="2 3" key="1">
    <citation type="journal article" date="2016" name="PLoS ONE">
        <title>Plasmid Characterization and Chromosome Analysis of Two netF+ Clostridium perfringens Isolates Associated with Foal and Canine Necrotizing Enteritis.</title>
        <authorList>
            <person name="Mehdizadeh Gohari I."/>
            <person name="Kropinski A.M."/>
            <person name="Weese S.J."/>
            <person name="Parreira V.R."/>
            <person name="Whitehead A.E."/>
            <person name="Boerlin P."/>
            <person name="Prescott J.F."/>
        </authorList>
    </citation>
    <scope>NUCLEOTIDE SEQUENCE [LARGE SCALE GENOMIC DNA]</scope>
    <source>
        <strain evidence="2 3">JP838</strain>
    </source>
</reference>
<dbReference type="Gene3D" id="3.40.50.720">
    <property type="entry name" value="NAD(P)-binding Rossmann-like Domain"/>
    <property type="match status" value="1"/>
</dbReference>
<sequence length="679" mass="79174">MNKLLIVGRQNALIEAIAHRFLKEGFKIVIISNTFKNSKYKIFKENLDDKKHEHIFKRNLFKCVIYLDYFDDINKLNKFLKFSSHYKVSNFIRITDFIKDTDSDNIYAPLSHSICSVFRDYFNNSMKVASLRLPIIYGEGLAEDFVDKNIFMIMDNLMEGKNITYDDTLKRIYIHVNDASEVAYLSFQYSLNDKYTIPSNYSVSLNDLYNILKGNIYDLNIDENKNYFYDYKFIINTKFKEKYSILKELPIIYERYKYSINEKKKIKSNKYKKLKKFLKHCKPYVENGVLFILVYFVSKIISPGDSIFSVVDIKLIYIIVIGIVYGSKQSLIATFLSCALLVGQSLDRGISIVSILVLNESLIQLLTYVLVGIYVGYVSDFKNVQIKALKNENKKQEEEYEFLEDLYNKTYDEKKELEEKVISSKDSFGKIYSVVKELDSLEPQYILKSSIDILEEFLDSKRIAIYTLRNNFLRLNVKSNNEDFKPNNSVDFNKLNLIKSHIQEGEIFINKGLDLSMPMMVAPIKKGNKVIATIMIEEIEFSKMNLYYENLFKVVSNLIESSIVKAYDYEKLTSKERYIENTIFLNENIFKKLLKIKQTAKFEKKLDYTLLKVESNFDLKLLSDIVKSSIRETDFAGIMDGVIYVLLLNTAKEESCIPINRLKAKGISAKVVEEVIDND</sequence>
<dbReference type="PATRIC" id="fig|1502.177.peg.1591"/>
<dbReference type="OrthoDB" id="142826at2"/>
<organism evidence="2 3">
    <name type="scientific">Clostridium perfringens</name>
    <dbReference type="NCBI Taxonomy" id="1502"/>
    <lineage>
        <taxon>Bacteria</taxon>
        <taxon>Bacillati</taxon>
        <taxon>Bacillota</taxon>
        <taxon>Clostridia</taxon>
        <taxon>Eubacteriales</taxon>
        <taxon>Clostridiaceae</taxon>
        <taxon>Clostridium</taxon>
    </lineage>
</organism>
<dbReference type="RefSeq" id="WP_061427921.1">
    <property type="nucleotide sequence ID" value="NZ_CATNZO010000001.1"/>
</dbReference>
<evidence type="ECO:0000256" key="1">
    <source>
        <dbReference type="SAM" id="Coils"/>
    </source>
</evidence>
<evidence type="ECO:0000313" key="3">
    <source>
        <dbReference type="Proteomes" id="UP000070260"/>
    </source>
</evidence>
<dbReference type="EMBL" id="CP010994">
    <property type="protein sequence ID" value="AMN35653.1"/>
    <property type="molecule type" value="Genomic_DNA"/>
</dbReference>
<evidence type="ECO:0000313" key="2">
    <source>
        <dbReference type="EMBL" id="AMN35653.1"/>
    </source>
</evidence>
<gene>
    <name evidence="2" type="ORF">JFP838_07775</name>
</gene>
<name>A0A127EIB0_CLOPF</name>
<feature type="coiled-coil region" evidence="1">
    <location>
        <begin position="379"/>
        <end position="420"/>
    </location>
</feature>